<organism evidence="13 14">
    <name type="scientific">Bugula neritina</name>
    <name type="common">Brown bryozoan</name>
    <name type="synonym">Sertularia neritina</name>
    <dbReference type="NCBI Taxonomy" id="10212"/>
    <lineage>
        <taxon>Eukaryota</taxon>
        <taxon>Metazoa</taxon>
        <taxon>Spiralia</taxon>
        <taxon>Lophotrochozoa</taxon>
        <taxon>Bryozoa</taxon>
        <taxon>Gymnolaemata</taxon>
        <taxon>Cheilostomatida</taxon>
        <taxon>Flustrina</taxon>
        <taxon>Buguloidea</taxon>
        <taxon>Bugulidae</taxon>
        <taxon>Bugula</taxon>
    </lineage>
</organism>
<keyword evidence="3 11" id="KW-0812">Transmembrane</keyword>
<evidence type="ECO:0000256" key="6">
    <source>
        <dbReference type="ARBA" id="ARBA00023043"/>
    </source>
</evidence>
<evidence type="ECO:0000256" key="1">
    <source>
        <dbReference type="ARBA" id="ARBA00004141"/>
    </source>
</evidence>
<evidence type="ECO:0000313" key="13">
    <source>
        <dbReference type="EMBL" id="KAF6033811.1"/>
    </source>
</evidence>
<keyword evidence="4" id="KW-0677">Repeat</keyword>
<proteinExistence type="predicted"/>
<dbReference type="GO" id="GO:0051480">
    <property type="term" value="P:regulation of cytosolic calcium ion concentration"/>
    <property type="evidence" value="ECO:0007669"/>
    <property type="project" value="TreeGrafter"/>
</dbReference>
<keyword evidence="8 11" id="KW-0472">Membrane</keyword>
<dbReference type="InterPro" id="IPR002110">
    <property type="entry name" value="Ankyrin_rpt"/>
</dbReference>
<feature type="transmembrane region" description="Helical" evidence="11">
    <location>
        <begin position="426"/>
        <end position="445"/>
    </location>
</feature>
<dbReference type="GO" id="GO:0070679">
    <property type="term" value="F:inositol 1,4,5 trisphosphate binding"/>
    <property type="evidence" value="ECO:0007669"/>
    <property type="project" value="TreeGrafter"/>
</dbReference>
<evidence type="ECO:0000256" key="3">
    <source>
        <dbReference type="ARBA" id="ARBA00022692"/>
    </source>
</evidence>
<evidence type="ECO:0000313" key="14">
    <source>
        <dbReference type="Proteomes" id="UP000593567"/>
    </source>
</evidence>
<reference evidence="13" key="1">
    <citation type="submission" date="2020-06" db="EMBL/GenBank/DDBJ databases">
        <title>Draft genome of Bugula neritina, a colonial animal packing powerful symbionts and potential medicines.</title>
        <authorList>
            <person name="Rayko M."/>
        </authorList>
    </citation>
    <scope>NUCLEOTIDE SEQUENCE [LARGE SCALE GENOMIC DNA]</scope>
    <source>
        <strain evidence="13">Kwan_BN1</strain>
    </source>
</reference>
<dbReference type="GO" id="GO:0005886">
    <property type="term" value="C:plasma membrane"/>
    <property type="evidence" value="ECO:0007669"/>
    <property type="project" value="TreeGrafter"/>
</dbReference>
<evidence type="ECO:0000256" key="9">
    <source>
        <dbReference type="ARBA" id="ARBA00023303"/>
    </source>
</evidence>
<dbReference type="InterPro" id="IPR036770">
    <property type="entry name" value="Ankyrin_rpt-contain_sf"/>
</dbReference>
<evidence type="ECO:0000256" key="4">
    <source>
        <dbReference type="ARBA" id="ARBA00022737"/>
    </source>
</evidence>
<dbReference type="OrthoDB" id="2373987at2759"/>
<feature type="transmembrane region" description="Helical" evidence="11">
    <location>
        <begin position="386"/>
        <end position="406"/>
    </location>
</feature>
<evidence type="ECO:0000256" key="7">
    <source>
        <dbReference type="ARBA" id="ARBA00023065"/>
    </source>
</evidence>
<feature type="region of interest" description="Disordered" evidence="10">
    <location>
        <begin position="886"/>
        <end position="922"/>
    </location>
</feature>
<feature type="compositionally biased region" description="Polar residues" evidence="10">
    <location>
        <begin position="886"/>
        <end position="905"/>
    </location>
</feature>
<evidence type="ECO:0000259" key="12">
    <source>
        <dbReference type="SMART" id="SM01420"/>
    </source>
</evidence>
<gene>
    <name evidence="13" type="ORF">EB796_007883</name>
</gene>
<evidence type="ECO:0000256" key="11">
    <source>
        <dbReference type="SAM" id="Phobius"/>
    </source>
</evidence>
<dbReference type="EMBL" id="VXIV02001232">
    <property type="protein sequence ID" value="KAF6033811.1"/>
    <property type="molecule type" value="Genomic_DNA"/>
</dbReference>
<keyword evidence="5 11" id="KW-1133">Transmembrane helix</keyword>
<accession>A0A7J7K7B1</accession>
<dbReference type="NCBIfam" id="TIGR00870">
    <property type="entry name" value="trp"/>
    <property type="match status" value="1"/>
</dbReference>
<evidence type="ECO:0000256" key="10">
    <source>
        <dbReference type="SAM" id="MobiDB-lite"/>
    </source>
</evidence>
<dbReference type="Proteomes" id="UP000593567">
    <property type="component" value="Unassembled WGS sequence"/>
</dbReference>
<dbReference type="Pfam" id="PF08344">
    <property type="entry name" value="TRP_2"/>
    <property type="match status" value="1"/>
</dbReference>
<dbReference type="Pfam" id="PF12796">
    <property type="entry name" value="Ank_2"/>
    <property type="match status" value="1"/>
</dbReference>
<dbReference type="AlphaFoldDB" id="A0A7J7K7B1"/>
<dbReference type="GO" id="GO:0015279">
    <property type="term" value="F:store-operated calcium channel activity"/>
    <property type="evidence" value="ECO:0007669"/>
    <property type="project" value="TreeGrafter"/>
</dbReference>
<dbReference type="SMART" id="SM00248">
    <property type="entry name" value="ANK"/>
    <property type="match status" value="2"/>
</dbReference>
<dbReference type="PANTHER" id="PTHR10117">
    <property type="entry name" value="TRANSIENT RECEPTOR POTENTIAL CHANNEL"/>
    <property type="match status" value="1"/>
</dbReference>
<comment type="caution">
    <text evidence="13">The sequence shown here is derived from an EMBL/GenBank/DDBJ whole genome shotgun (WGS) entry which is preliminary data.</text>
</comment>
<feature type="transmembrane region" description="Helical" evidence="11">
    <location>
        <begin position="643"/>
        <end position="664"/>
    </location>
</feature>
<dbReference type="InterPro" id="IPR005821">
    <property type="entry name" value="Ion_trans_dom"/>
</dbReference>
<dbReference type="InterPro" id="IPR013555">
    <property type="entry name" value="TRP_dom"/>
</dbReference>
<keyword evidence="14" id="KW-1185">Reference proteome</keyword>
<dbReference type="SUPFAM" id="SSF48403">
    <property type="entry name" value="Ankyrin repeat"/>
    <property type="match status" value="1"/>
</dbReference>
<keyword evidence="7" id="KW-0406">Ion transport</keyword>
<feature type="domain" description="Transient receptor ion channel" evidence="12">
    <location>
        <begin position="199"/>
        <end position="261"/>
    </location>
</feature>
<feature type="region of interest" description="Disordered" evidence="10">
    <location>
        <begin position="943"/>
        <end position="965"/>
    </location>
</feature>
<evidence type="ECO:0000256" key="8">
    <source>
        <dbReference type="ARBA" id="ARBA00023136"/>
    </source>
</evidence>
<feature type="transmembrane region" description="Helical" evidence="11">
    <location>
        <begin position="557"/>
        <end position="580"/>
    </location>
</feature>
<dbReference type="SMART" id="SM01420">
    <property type="entry name" value="TRP_2"/>
    <property type="match status" value="1"/>
</dbReference>
<dbReference type="PRINTS" id="PR01097">
    <property type="entry name" value="TRNSRECEPTRP"/>
</dbReference>
<keyword evidence="9" id="KW-0407">Ion channel</keyword>
<dbReference type="Pfam" id="PF00023">
    <property type="entry name" value="Ank"/>
    <property type="match status" value="1"/>
</dbReference>
<protein>
    <submittedName>
        <fullName evidence="13">TRPC1</fullName>
    </submittedName>
</protein>
<feature type="transmembrane region" description="Helical" evidence="11">
    <location>
        <begin position="601"/>
        <end position="623"/>
    </location>
</feature>
<keyword evidence="2" id="KW-0813">Transport</keyword>
<dbReference type="Pfam" id="PF00520">
    <property type="entry name" value="Ion_trans"/>
    <property type="match status" value="1"/>
</dbReference>
<keyword evidence="6" id="KW-0040">ANK repeat</keyword>
<dbReference type="GO" id="GO:0034703">
    <property type="term" value="C:cation channel complex"/>
    <property type="evidence" value="ECO:0007669"/>
    <property type="project" value="TreeGrafter"/>
</dbReference>
<feature type="transmembrane region" description="Helical" evidence="11">
    <location>
        <begin position="354"/>
        <end position="374"/>
    </location>
</feature>
<dbReference type="Gene3D" id="1.25.40.20">
    <property type="entry name" value="Ankyrin repeat-containing domain"/>
    <property type="match status" value="1"/>
</dbReference>
<dbReference type="PANTHER" id="PTHR10117:SF54">
    <property type="entry name" value="TRANSIENT RECEPTOR POTENTIAL-GAMMA PROTEIN"/>
    <property type="match status" value="1"/>
</dbReference>
<comment type="subcellular location">
    <subcellularLocation>
        <location evidence="1">Membrane</location>
        <topology evidence="1">Multi-pass membrane protein</topology>
    </subcellularLocation>
</comment>
<evidence type="ECO:0000256" key="2">
    <source>
        <dbReference type="ARBA" id="ARBA00022448"/>
    </source>
</evidence>
<evidence type="ECO:0000256" key="5">
    <source>
        <dbReference type="ARBA" id="ARBA00022989"/>
    </source>
</evidence>
<sequence length="965" mass="110520">MFKAVIQHSLSSGIEKDLEENLEHMPARSSIRREHILNEKEKQFLIAVERGDMATMTSILEEAEDDPTIDINCRDPLGRTALLIAIEYENTDMMKVLLSYNVKVHDALLHAINEECVDAFEILLKHNNELKMKRRGALKSMGDVVQQILQQKKEKEVESDLFTPDITPLILAAHKDNYEIIRTLLEGGHSIVKPHSVQCGCKDCISNGAGDTLCHSRSRINAYKALASPSLICLSSQDPILTAFELSWELRKLSKLEHEFKAMYIKLSQQTSSFATELLDQTRGSAELEVILNHGGEAWAREDNEKGMTLERLRLAIRYKQKEFVAHPHCQQLLSSIWYGGLPGFRRRHITYKILMTFVVCVLAPLCSILYMLAPKTKFGRLMRQPFIKFIVHSAFYCIFLFLLILTSQRLDSNIEEDLPKEERGLPPTTVECIIVVFVIGFVWAEVKQLWELGLQEYIRDMWNLLDFTTNTLYMATITLRLISYLKVQEEIRLKLPSAYISRSDWVAHDPYLIAEALFAAANTFSTLKLVYIFTINPYLGPLQISAGRMIMDNTKWAVVSILVLFSFACGLNQLLWYYTLSNAKRCTNAHYQSKECNYKFSRYFTGLFEIMQTLYWAMFGLVDLDSITLYENHYFTEFSGRLMFGAYSYIVVIVLLNMLIAMMNNSYQIIFSQADAEWKFARSKLWLSYFEDGGTLPAPFNILPSIKTLWRLILWLKTLMLPCSKKVKQNRWLKTAKILKKKENCETRYQEVMRNLIKRYIMNKSRVKVDEGVKEDDVNEMKSEISSFRFELIEILKYNGMKIPDRDLQKKAKNLGNAMKLKRKQSYMKQWDQKGLNIDGSRDAPGSPSSMTTIDEREQVNSFGSGSSATLNSSESLTELVRLTSGQDQPTPLLHRSQSATSFGSVEHRNRGLPKTAPSFPAGNILRHFIQDKRSGLTAMNSCSANQDSNETADTVESSSKNCI</sequence>
<name>A0A7J7K7B1_BUGNE</name>
<dbReference type="InterPro" id="IPR002153">
    <property type="entry name" value="TRPC_channel"/>
</dbReference>